<dbReference type="InterPro" id="IPR000182">
    <property type="entry name" value="GNAT_dom"/>
</dbReference>
<dbReference type="GO" id="GO:0016747">
    <property type="term" value="F:acyltransferase activity, transferring groups other than amino-acyl groups"/>
    <property type="evidence" value="ECO:0007669"/>
    <property type="project" value="InterPro"/>
</dbReference>
<dbReference type="RefSeq" id="WP_013652018.1">
    <property type="nucleotide sequence ID" value="NC_015259.1"/>
</dbReference>
<gene>
    <name evidence="2" type="ordered locus">SL003B_1272</name>
</gene>
<dbReference type="SUPFAM" id="SSF55729">
    <property type="entry name" value="Acyl-CoA N-acyltransferases (Nat)"/>
    <property type="match status" value="1"/>
</dbReference>
<name>F2J1B9_POLGS</name>
<organism evidence="2 3">
    <name type="scientific">Polymorphum gilvum (strain LMG 25793 / CGMCC 1.9160 / SL003B-26A1)</name>
    <dbReference type="NCBI Taxonomy" id="991905"/>
    <lineage>
        <taxon>Bacteria</taxon>
        <taxon>Pseudomonadati</taxon>
        <taxon>Pseudomonadota</taxon>
        <taxon>Alphaproteobacteria</taxon>
        <taxon>Rhodobacterales</taxon>
        <taxon>Paracoccaceae</taxon>
        <taxon>Polymorphum</taxon>
    </lineage>
</organism>
<proteinExistence type="predicted"/>
<protein>
    <submittedName>
        <fullName evidence="2">Acetyltransferase, GNAT family</fullName>
    </submittedName>
</protein>
<accession>F2J1B9</accession>
<dbReference type="CDD" id="cd04301">
    <property type="entry name" value="NAT_SF"/>
    <property type="match status" value="1"/>
</dbReference>
<dbReference type="STRING" id="991905.SL003B_1272"/>
<dbReference type="Pfam" id="PF00583">
    <property type="entry name" value="Acetyltransf_1"/>
    <property type="match status" value="1"/>
</dbReference>
<dbReference type="Proteomes" id="UP000008130">
    <property type="component" value="Chromosome"/>
</dbReference>
<dbReference type="PATRIC" id="fig|991905.3.peg.1302"/>
<evidence type="ECO:0000259" key="1">
    <source>
        <dbReference type="PROSITE" id="PS51186"/>
    </source>
</evidence>
<dbReference type="PROSITE" id="PS51186">
    <property type="entry name" value="GNAT"/>
    <property type="match status" value="1"/>
</dbReference>
<dbReference type="OrthoDB" id="187903at2"/>
<dbReference type="KEGG" id="pgv:SL003B_1272"/>
<evidence type="ECO:0000313" key="3">
    <source>
        <dbReference type="Proteomes" id="UP000008130"/>
    </source>
</evidence>
<keyword evidence="3" id="KW-1185">Reference proteome</keyword>
<sequence>MAVEIRILTGAELDTVLEDLARLRIAVFRDWPYLYDGSMEYEARYLSRYAGTPGAVIVGAFDGGRLVGAATGEPLEREVIQFRRPFEERGLDLGAIFYLAESVLDPAWRGKGIGHRFFDEREAHARRLGYRQATFCAVIRPDEHPLRPAGYVPLDAFWRKRGYRPLEGAIVHFPWRDIGAQEDTEKPMQVWLRDL</sequence>
<dbReference type="AlphaFoldDB" id="F2J1B9"/>
<dbReference type="eggNOG" id="COG0456">
    <property type="taxonomic scope" value="Bacteria"/>
</dbReference>
<dbReference type="HOGENOM" id="CLU_120432_0_0_5"/>
<feature type="domain" description="N-acetyltransferase" evidence="1">
    <location>
        <begin position="3"/>
        <end position="193"/>
    </location>
</feature>
<dbReference type="Gene3D" id="3.40.630.30">
    <property type="match status" value="1"/>
</dbReference>
<reference evidence="2 3" key="1">
    <citation type="journal article" date="2011" name="J. Bacteriol.">
        <title>Complete genome sequence of Polymorphum gilvum SL003B-26A1T, a crude oil-degrading bacterium from oil-polluted saline soil.</title>
        <authorList>
            <person name="Li S.G."/>
            <person name="Tang Y.Q."/>
            <person name="Nie Y."/>
            <person name="Cai M."/>
            <person name="Wu X.L."/>
        </authorList>
    </citation>
    <scope>NUCLEOTIDE SEQUENCE [LARGE SCALE GENOMIC DNA]</scope>
    <source>
        <strain evidence="3">LMG 25793 / CGMCC 1.9160 / SL003B-26A1</strain>
    </source>
</reference>
<dbReference type="InterPro" id="IPR016181">
    <property type="entry name" value="Acyl_CoA_acyltransferase"/>
</dbReference>
<keyword evidence="2" id="KW-0808">Transferase</keyword>
<evidence type="ECO:0000313" key="2">
    <source>
        <dbReference type="EMBL" id="ADZ69701.1"/>
    </source>
</evidence>
<dbReference type="EMBL" id="CP002568">
    <property type="protein sequence ID" value="ADZ69701.1"/>
    <property type="molecule type" value="Genomic_DNA"/>
</dbReference>